<comment type="cofactor">
    <cofactor evidence="1">
        <name>Mo-molybdopterin</name>
        <dbReference type="ChEBI" id="CHEBI:71302"/>
    </cofactor>
</comment>
<dbReference type="EMBL" id="HBFQ01057993">
    <property type="protein sequence ID" value="CAD8866752.1"/>
    <property type="molecule type" value="Transcribed_RNA"/>
</dbReference>
<accession>A0A7S1FGN9</accession>
<keyword evidence="3" id="KW-0479">Metal-binding</keyword>
<organism evidence="7">
    <name type="scientific">Noctiluca scintillans</name>
    <name type="common">Sea sparkle</name>
    <name type="synonym">Red tide dinoflagellate</name>
    <dbReference type="NCBI Taxonomy" id="2966"/>
    <lineage>
        <taxon>Eukaryota</taxon>
        <taxon>Sar</taxon>
        <taxon>Alveolata</taxon>
        <taxon>Dinophyceae</taxon>
        <taxon>Noctilucales</taxon>
        <taxon>Noctilucaceae</taxon>
        <taxon>Noctiluca</taxon>
    </lineage>
</organism>
<evidence type="ECO:0000256" key="2">
    <source>
        <dbReference type="ARBA" id="ARBA00022505"/>
    </source>
</evidence>
<sequence length="392" mass="43655">MGDDSPDAWVQRNPAQWRHGKTNAECPVDLLGNSYATPADLMFIRSHGPVPRLDSSHTIQINGLVEKPATFTVGDLKTRFPTRKVWSALVCSGSRRKELNIIKHGGGHIDWHSAVGNGEWEGVYLRDVLLSLGVSQDFAVAKHVEFEGADTHSSGYRTSVPFATAFDPAGEVLLAWGLNGEALPPDHGFPLRVLIPGVTGARSCKWLTRITVQSEDTDHHMHKNYYKVLPPHIMSPKGHMEEILAVPPLYDININSVVFDPPTGTPAVAGPLKVRGYAYCGGGRPVERVEVSLDGTTWVQSTFTEQRRTAAGKMFAWVWWETTVDFDPAQHRELVVRAWDSHINTQPERPIWNYNGMMNNCQFRLKVGPSDKGALEWQHPTTWMEKPATAKL</sequence>
<evidence type="ECO:0008006" key="8">
    <source>
        <dbReference type="Google" id="ProtNLM"/>
    </source>
</evidence>
<dbReference type="GO" id="GO:0020037">
    <property type="term" value="F:heme binding"/>
    <property type="evidence" value="ECO:0007669"/>
    <property type="project" value="TreeGrafter"/>
</dbReference>
<dbReference type="InterPro" id="IPR000572">
    <property type="entry name" value="OxRdtase_Mopterin-bd_dom"/>
</dbReference>
<dbReference type="Pfam" id="PF03404">
    <property type="entry name" value="Mo-co_dimer"/>
    <property type="match status" value="1"/>
</dbReference>
<evidence type="ECO:0000256" key="4">
    <source>
        <dbReference type="ARBA" id="ARBA00023002"/>
    </source>
</evidence>
<dbReference type="PRINTS" id="PR00407">
    <property type="entry name" value="EUMOPTERIN"/>
</dbReference>
<dbReference type="GO" id="GO:0043546">
    <property type="term" value="F:molybdopterin cofactor binding"/>
    <property type="evidence" value="ECO:0007669"/>
    <property type="project" value="TreeGrafter"/>
</dbReference>
<dbReference type="GO" id="GO:0008482">
    <property type="term" value="F:sulfite oxidase activity"/>
    <property type="evidence" value="ECO:0007669"/>
    <property type="project" value="TreeGrafter"/>
</dbReference>
<dbReference type="PANTHER" id="PTHR19372:SF7">
    <property type="entry name" value="SULFITE OXIDASE, MITOCHONDRIAL"/>
    <property type="match status" value="1"/>
</dbReference>
<dbReference type="Gene3D" id="3.90.420.10">
    <property type="entry name" value="Oxidoreductase, molybdopterin-binding domain"/>
    <property type="match status" value="1"/>
</dbReference>
<evidence type="ECO:0000259" key="6">
    <source>
        <dbReference type="Pfam" id="PF03404"/>
    </source>
</evidence>
<gene>
    <name evidence="7" type="ORF">NSCI0253_LOCUS41107</name>
</gene>
<dbReference type="Gene3D" id="2.60.40.650">
    <property type="match status" value="1"/>
</dbReference>
<keyword evidence="2" id="KW-0500">Molybdenum</keyword>
<evidence type="ECO:0000256" key="3">
    <source>
        <dbReference type="ARBA" id="ARBA00022723"/>
    </source>
</evidence>
<protein>
    <recommendedName>
        <fullName evidence="8">Sulfite oxidase</fullName>
    </recommendedName>
</protein>
<dbReference type="Pfam" id="PF00174">
    <property type="entry name" value="Oxidored_molyb"/>
    <property type="match status" value="1"/>
</dbReference>
<dbReference type="InterPro" id="IPR008335">
    <property type="entry name" value="Mopterin_OxRdtase_euk"/>
</dbReference>
<name>A0A7S1FGN9_NOCSC</name>
<dbReference type="PANTHER" id="PTHR19372">
    <property type="entry name" value="SULFITE REDUCTASE"/>
    <property type="match status" value="1"/>
</dbReference>
<proteinExistence type="predicted"/>
<dbReference type="InterPro" id="IPR005066">
    <property type="entry name" value="MoCF_OxRdtse_dimer"/>
</dbReference>
<evidence type="ECO:0000313" key="7">
    <source>
        <dbReference type="EMBL" id="CAD8866752.1"/>
    </source>
</evidence>
<dbReference type="InterPro" id="IPR014756">
    <property type="entry name" value="Ig_E-set"/>
</dbReference>
<evidence type="ECO:0000259" key="5">
    <source>
        <dbReference type="Pfam" id="PF00174"/>
    </source>
</evidence>
<dbReference type="GO" id="GO:0006790">
    <property type="term" value="P:sulfur compound metabolic process"/>
    <property type="evidence" value="ECO:0007669"/>
    <property type="project" value="TreeGrafter"/>
</dbReference>
<keyword evidence="4" id="KW-0560">Oxidoreductase</keyword>
<feature type="domain" description="Oxidoreductase molybdopterin-binding" evidence="5">
    <location>
        <begin position="47"/>
        <end position="220"/>
    </location>
</feature>
<reference evidence="7" key="1">
    <citation type="submission" date="2021-01" db="EMBL/GenBank/DDBJ databases">
        <authorList>
            <person name="Corre E."/>
            <person name="Pelletier E."/>
            <person name="Niang G."/>
            <person name="Scheremetjew M."/>
            <person name="Finn R."/>
            <person name="Kale V."/>
            <person name="Holt S."/>
            <person name="Cochrane G."/>
            <person name="Meng A."/>
            <person name="Brown T."/>
            <person name="Cohen L."/>
        </authorList>
    </citation>
    <scope>NUCLEOTIDE SEQUENCE</scope>
</reference>
<dbReference type="GO" id="GO:0030151">
    <property type="term" value="F:molybdenum ion binding"/>
    <property type="evidence" value="ECO:0007669"/>
    <property type="project" value="InterPro"/>
</dbReference>
<dbReference type="SUPFAM" id="SSF81296">
    <property type="entry name" value="E set domains"/>
    <property type="match status" value="1"/>
</dbReference>
<dbReference type="SUPFAM" id="SSF56524">
    <property type="entry name" value="Oxidoreductase molybdopterin-binding domain"/>
    <property type="match status" value="1"/>
</dbReference>
<feature type="domain" description="Moybdenum cofactor oxidoreductase dimerisation" evidence="6">
    <location>
        <begin position="249"/>
        <end position="367"/>
    </location>
</feature>
<dbReference type="InterPro" id="IPR036374">
    <property type="entry name" value="OxRdtase_Mopterin-bd_sf"/>
</dbReference>
<evidence type="ECO:0000256" key="1">
    <source>
        <dbReference type="ARBA" id="ARBA00001924"/>
    </source>
</evidence>
<dbReference type="AlphaFoldDB" id="A0A7S1FGN9"/>